<accession>K1PQT6</accession>
<dbReference type="InterPro" id="IPR006201">
    <property type="entry name" value="Neur_channel"/>
</dbReference>
<dbReference type="GO" id="GO:0016020">
    <property type="term" value="C:membrane"/>
    <property type="evidence" value="ECO:0007669"/>
    <property type="project" value="UniProtKB-SubCell"/>
</dbReference>
<evidence type="ECO:0000259" key="5">
    <source>
        <dbReference type="Pfam" id="PF02931"/>
    </source>
</evidence>
<organism evidence="7">
    <name type="scientific">Magallana gigas</name>
    <name type="common">Pacific oyster</name>
    <name type="synonym">Crassostrea gigas</name>
    <dbReference type="NCBI Taxonomy" id="29159"/>
    <lineage>
        <taxon>Eukaryota</taxon>
        <taxon>Metazoa</taxon>
        <taxon>Spiralia</taxon>
        <taxon>Lophotrochozoa</taxon>
        <taxon>Mollusca</taxon>
        <taxon>Bivalvia</taxon>
        <taxon>Autobranchia</taxon>
        <taxon>Pteriomorphia</taxon>
        <taxon>Ostreida</taxon>
        <taxon>Ostreoidea</taxon>
        <taxon>Ostreidae</taxon>
        <taxon>Magallana</taxon>
    </lineage>
</organism>
<dbReference type="HOGENOM" id="CLU_018074_0_1_1"/>
<dbReference type="FunFam" id="2.70.170.10:FF:000028">
    <property type="entry name" value="AcetylCholine Receptor"/>
    <property type="match status" value="1"/>
</dbReference>
<dbReference type="GO" id="GO:0004888">
    <property type="term" value="F:transmembrane signaling receptor activity"/>
    <property type="evidence" value="ECO:0007669"/>
    <property type="project" value="InterPro"/>
</dbReference>
<sequence>MRSLLIFVAYFGICFLPECFVSGLTFSTMQNQKAIQNKLLKEYKKSLRPIFNQDLPVTVDILFLFRKMHHYDVVSGLFEFTGGIRLSWRDFSLQWNPKDYGNATATRLPIDEVWIPNIGVRNPAEREEFMQIEIAGFSVEVTSKGVVHLRNSGLIKMMCQSDVTYYPFDSHTCSLVLAILNYNSNEVKFHTKTQVEESSDFKDNGQWNVTVLGSRISSAAVSVHLEIRRRPSFLVVNIFLPVIFILAMNTVVFLLPVESGERVSFSITGFLSFTVFITILTDQVPHQSNPLSILSSLFAFQLANSTMILICNVLVVNLYHRTSNINSSCLLAFVRLTRRNTRSKAPVLKIDPKVHPDSDCREPNDDNEFDNGFTWKDVASVFDKCFLFAFLSSTFVPIFVFILYVSHRF</sequence>
<dbReference type="InParanoid" id="K1PQT6"/>
<dbReference type="InterPro" id="IPR006202">
    <property type="entry name" value="Neur_chan_lig-bd"/>
</dbReference>
<comment type="subcellular location">
    <subcellularLocation>
        <location evidence="1">Membrane</location>
        <topology evidence="1">Multi-pass membrane protein</topology>
    </subcellularLocation>
</comment>
<dbReference type="Pfam" id="PF02932">
    <property type="entry name" value="Neur_chan_memb"/>
    <property type="match status" value="1"/>
</dbReference>
<keyword evidence="4" id="KW-0472">Membrane</keyword>
<dbReference type="InterPro" id="IPR006029">
    <property type="entry name" value="Neurotrans-gated_channel_TM"/>
</dbReference>
<dbReference type="InterPro" id="IPR038050">
    <property type="entry name" value="Neuro_actylchol_rec"/>
</dbReference>
<dbReference type="SUPFAM" id="SSF90112">
    <property type="entry name" value="Neurotransmitter-gated ion-channel transmembrane pore"/>
    <property type="match status" value="1"/>
</dbReference>
<proteinExistence type="predicted"/>
<dbReference type="CDD" id="cd19051">
    <property type="entry name" value="LGIC_TM_cation"/>
    <property type="match status" value="1"/>
</dbReference>
<keyword evidence="2" id="KW-0812">Transmembrane</keyword>
<evidence type="ECO:0000313" key="7">
    <source>
        <dbReference type="EMBL" id="EKC18785.1"/>
    </source>
</evidence>
<keyword evidence="3" id="KW-1133">Transmembrane helix</keyword>
<evidence type="ECO:0000259" key="6">
    <source>
        <dbReference type="Pfam" id="PF02932"/>
    </source>
</evidence>
<evidence type="ECO:0000256" key="3">
    <source>
        <dbReference type="ARBA" id="ARBA00022989"/>
    </source>
</evidence>
<dbReference type="AlphaFoldDB" id="K1PQT6"/>
<dbReference type="PANTHER" id="PTHR18945">
    <property type="entry name" value="NEUROTRANSMITTER GATED ION CHANNEL"/>
    <property type="match status" value="1"/>
</dbReference>
<evidence type="ECO:0000256" key="4">
    <source>
        <dbReference type="ARBA" id="ARBA00023136"/>
    </source>
</evidence>
<dbReference type="SUPFAM" id="SSF63712">
    <property type="entry name" value="Nicotinic receptor ligand binding domain-like"/>
    <property type="match status" value="1"/>
</dbReference>
<dbReference type="GO" id="GO:0005230">
    <property type="term" value="F:extracellular ligand-gated monoatomic ion channel activity"/>
    <property type="evidence" value="ECO:0007669"/>
    <property type="project" value="InterPro"/>
</dbReference>
<dbReference type="Gene3D" id="1.20.58.390">
    <property type="entry name" value="Neurotransmitter-gated ion-channel transmembrane domain"/>
    <property type="match status" value="1"/>
</dbReference>
<dbReference type="Pfam" id="PF02931">
    <property type="entry name" value="Neur_chan_LBD"/>
    <property type="match status" value="1"/>
</dbReference>
<gene>
    <name evidence="7" type="ORF">CGI_10011050</name>
</gene>
<reference evidence="7" key="1">
    <citation type="journal article" date="2012" name="Nature">
        <title>The oyster genome reveals stress adaptation and complexity of shell formation.</title>
        <authorList>
            <person name="Zhang G."/>
            <person name="Fang X."/>
            <person name="Guo X."/>
            <person name="Li L."/>
            <person name="Luo R."/>
            <person name="Xu F."/>
            <person name="Yang P."/>
            <person name="Zhang L."/>
            <person name="Wang X."/>
            <person name="Qi H."/>
            <person name="Xiong Z."/>
            <person name="Que H."/>
            <person name="Xie Y."/>
            <person name="Holland P.W."/>
            <person name="Paps J."/>
            <person name="Zhu Y."/>
            <person name="Wu F."/>
            <person name="Chen Y."/>
            <person name="Wang J."/>
            <person name="Peng C."/>
            <person name="Meng J."/>
            <person name="Yang L."/>
            <person name="Liu J."/>
            <person name="Wen B."/>
            <person name="Zhang N."/>
            <person name="Huang Z."/>
            <person name="Zhu Q."/>
            <person name="Feng Y."/>
            <person name="Mount A."/>
            <person name="Hedgecock D."/>
            <person name="Xu Z."/>
            <person name="Liu Y."/>
            <person name="Domazet-Loso T."/>
            <person name="Du Y."/>
            <person name="Sun X."/>
            <person name="Zhang S."/>
            <person name="Liu B."/>
            <person name="Cheng P."/>
            <person name="Jiang X."/>
            <person name="Li J."/>
            <person name="Fan D."/>
            <person name="Wang W."/>
            <person name="Fu W."/>
            <person name="Wang T."/>
            <person name="Wang B."/>
            <person name="Zhang J."/>
            <person name="Peng Z."/>
            <person name="Li Y."/>
            <person name="Li N."/>
            <person name="Wang J."/>
            <person name="Chen M."/>
            <person name="He Y."/>
            <person name="Tan F."/>
            <person name="Song X."/>
            <person name="Zheng Q."/>
            <person name="Huang R."/>
            <person name="Yang H."/>
            <person name="Du X."/>
            <person name="Chen L."/>
            <person name="Yang M."/>
            <person name="Gaffney P.M."/>
            <person name="Wang S."/>
            <person name="Luo L."/>
            <person name="She Z."/>
            <person name="Ming Y."/>
            <person name="Huang W."/>
            <person name="Zhang S."/>
            <person name="Huang B."/>
            <person name="Zhang Y."/>
            <person name="Qu T."/>
            <person name="Ni P."/>
            <person name="Miao G."/>
            <person name="Wang J."/>
            <person name="Wang Q."/>
            <person name="Steinberg C.E."/>
            <person name="Wang H."/>
            <person name="Li N."/>
            <person name="Qian L."/>
            <person name="Zhang G."/>
            <person name="Li Y."/>
            <person name="Yang H."/>
            <person name="Liu X."/>
            <person name="Wang J."/>
            <person name="Yin Y."/>
            <person name="Wang J."/>
        </authorList>
    </citation>
    <scope>NUCLEOTIDE SEQUENCE [LARGE SCALE GENOMIC DNA]</scope>
    <source>
        <strain evidence="7">05x7-T-G4-1.051#20</strain>
    </source>
</reference>
<keyword evidence="7" id="KW-0675">Receptor</keyword>
<protein>
    <submittedName>
        <fullName evidence="7">Neuronal acetylcholine receptor subunit alpha-6</fullName>
    </submittedName>
</protein>
<dbReference type="InterPro" id="IPR036734">
    <property type="entry name" value="Neur_chan_lig-bd_sf"/>
</dbReference>
<feature type="domain" description="Neurotransmitter-gated ion-channel transmembrane" evidence="6">
    <location>
        <begin position="239"/>
        <end position="325"/>
    </location>
</feature>
<feature type="domain" description="Neurotransmitter-gated ion-channel ligand-binding" evidence="5">
    <location>
        <begin position="33"/>
        <end position="230"/>
    </location>
</feature>
<dbReference type="EMBL" id="JH816090">
    <property type="protein sequence ID" value="EKC18785.1"/>
    <property type="molecule type" value="Genomic_DNA"/>
</dbReference>
<dbReference type="Gene3D" id="2.70.170.10">
    <property type="entry name" value="Neurotransmitter-gated ion-channel ligand-binding domain"/>
    <property type="match status" value="1"/>
</dbReference>
<name>K1PQT6_MAGGI</name>
<evidence type="ECO:0000256" key="2">
    <source>
        <dbReference type="ARBA" id="ARBA00022692"/>
    </source>
</evidence>
<dbReference type="PRINTS" id="PR00252">
    <property type="entry name" value="NRIONCHANNEL"/>
</dbReference>
<dbReference type="InterPro" id="IPR036719">
    <property type="entry name" value="Neuro-gated_channel_TM_sf"/>
</dbReference>
<evidence type="ECO:0000256" key="1">
    <source>
        <dbReference type="ARBA" id="ARBA00004141"/>
    </source>
</evidence>
<dbReference type="CDD" id="cd18989">
    <property type="entry name" value="LGIC_ECD_cation"/>
    <property type="match status" value="1"/>
</dbReference>